<comment type="caution">
    <text evidence="2">The sequence shown here is derived from an EMBL/GenBank/DDBJ whole genome shotgun (WGS) entry which is preliminary data.</text>
</comment>
<protein>
    <recommendedName>
        <fullName evidence="1">F-box domain-containing protein</fullName>
    </recommendedName>
</protein>
<name>A0AAD7JFR8_9AGAR</name>
<dbReference type="Gene3D" id="1.20.1280.50">
    <property type="match status" value="1"/>
</dbReference>
<feature type="domain" description="F-box" evidence="1">
    <location>
        <begin position="17"/>
        <end position="72"/>
    </location>
</feature>
<sequence length="338" mass="38394">MLAVLQHPPPELQHDALNHLPPEIVSEIFIQFLPLYPEAPPLSGSLSPLLLGQICRRWREIALSTPKLWRAIQFELEYGDFEKQDMHAELLDAWLSRSGHCPLALSLTGFVGSNFFRSALLYCRRWEHVEICIPFENLHLIQHLEMPLLQELRIGPRDYPSQTFDNGFVALELFDRAPQLKGLSLTRYFLEAAMHFPWAQLTHLDGECIYVAECMAILSEAPQLVECAFAICSSDDPQTSIPPLPVHHQLQFFTLHIDGSFDPDVRLSIILDSVTMPALRTLQIHGPNITLESLVAFISRSQCTLDELRIAKGEIEHSVYRDALPSVRTITVEKSEDD</sequence>
<evidence type="ECO:0000313" key="2">
    <source>
        <dbReference type="EMBL" id="KAJ7762478.1"/>
    </source>
</evidence>
<reference evidence="2" key="1">
    <citation type="submission" date="2023-03" db="EMBL/GenBank/DDBJ databases">
        <title>Massive genome expansion in bonnet fungi (Mycena s.s.) driven by repeated elements and novel gene families across ecological guilds.</title>
        <authorList>
            <consortium name="Lawrence Berkeley National Laboratory"/>
            <person name="Harder C.B."/>
            <person name="Miyauchi S."/>
            <person name="Viragh M."/>
            <person name="Kuo A."/>
            <person name="Thoen E."/>
            <person name="Andreopoulos B."/>
            <person name="Lu D."/>
            <person name="Skrede I."/>
            <person name="Drula E."/>
            <person name="Henrissat B."/>
            <person name="Morin E."/>
            <person name="Kohler A."/>
            <person name="Barry K."/>
            <person name="LaButti K."/>
            <person name="Morin E."/>
            <person name="Salamov A."/>
            <person name="Lipzen A."/>
            <person name="Mereny Z."/>
            <person name="Hegedus B."/>
            <person name="Baldrian P."/>
            <person name="Stursova M."/>
            <person name="Weitz H."/>
            <person name="Taylor A."/>
            <person name="Grigoriev I.V."/>
            <person name="Nagy L.G."/>
            <person name="Martin F."/>
            <person name="Kauserud H."/>
        </authorList>
    </citation>
    <scope>NUCLEOTIDE SEQUENCE</scope>
    <source>
        <strain evidence="2">CBHHK182m</strain>
    </source>
</reference>
<evidence type="ECO:0000313" key="3">
    <source>
        <dbReference type="Proteomes" id="UP001215598"/>
    </source>
</evidence>
<organism evidence="2 3">
    <name type="scientific">Mycena metata</name>
    <dbReference type="NCBI Taxonomy" id="1033252"/>
    <lineage>
        <taxon>Eukaryota</taxon>
        <taxon>Fungi</taxon>
        <taxon>Dikarya</taxon>
        <taxon>Basidiomycota</taxon>
        <taxon>Agaricomycotina</taxon>
        <taxon>Agaricomycetes</taxon>
        <taxon>Agaricomycetidae</taxon>
        <taxon>Agaricales</taxon>
        <taxon>Marasmiineae</taxon>
        <taxon>Mycenaceae</taxon>
        <taxon>Mycena</taxon>
    </lineage>
</organism>
<gene>
    <name evidence="2" type="ORF">B0H16DRAFT_515485</name>
</gene>
<dbReference type="SUPFAM" id="SSF81383">
    <property type="entry name" value="F-box domain"/>
    <property type="match status" value="1"/>
</dbReference>
<dbReference type="EMBL" id="JARKIB010000032">
    <property type="protein sequence ID" value="KAJ7762478.1"/>
    <property type="molecule type" value="Genomic_DNA"/>
</dbReference>
<dbReference type="Pfam" id="PF12937">
    <property type="entry name" value="F-box-like"/>
    <property type="match status" value="1"/>
</dbReference>
<proteinExistence type="predicted"/>
<dbReference type="PANTHER" id="PTHR38926">
    <property type="entry name" value="F-BOX DOMAIN CONTAINING PROTEIN, EXPRESSED"/>
    <property type="match status" value="1"/>
</dbReference>
<evidence type="ECO:0000259" key="1">
    <source>
        <dbReference type="Pfam" id="PF12937"/>
    </source>
</evidence>
<dbReference type="InterPro" id="IPR001810">
    <property type="entry name" value="F-box_dom"/>
</dbReference>
<dbReference type="Proteomes" id="UP001215598">
    <property type="component" value="Unassembled WGS sequence"/>
</dbReference>
<dbReference type="PANTHER" id="PTHR38926:SF72">
    <property type="entry name" value="IM:7136021-RELATED"/>
    <property type="match status" value="1"/>
</dbReference>
<dbReference type="AlphaFoldDB" id="A0AAD7JFR8"/>
<keyword evidence="3" id="KW-1185">Reference proteome</keyword>
<dbReference type="InterPro" id="IPR036047">
    <property type="entry name" value="F-box-like_dom_sf"/>
</dbReference>
<accession>A0AAD7JFR8</accession>